<keyword evidence="2" id="KW-1185">Reference proteome</keyword>
<evidence type="ECO:0000313" key="2">
    <source>
        <dbReference type="Proteomes" id="UP000778523"/>
    </source>
</evidence>
<sequence length="124" mass="14277">MTNANPPSLPLSRSKSAALSRVIGLVSKGYELVRHSVRERAAWTFRRTHEEMADWFALLEAQLKRRRSDEVALSLQRIARQPGFAGVREQSWRLCQFARQNGYAEELPFLYFVSKVSQGERVLI</sequence>
<gene>
    <name evidence="1" type="ORF">HJ583_005965</name>
</gene>
<proteinExistence type="predicted"/>
<dbReference type="Proteomes" id="UP000778523">
    <property type="component" value="Unassembled WGS sequence"/>
</dbReference>
<dbReference type="EMBL" id="JABCSC020000001">
    <property type="protein sequence ID" value="NSL54561.1"/>
    <property type="molecule type" value="Genomic_DNA"/>
</dbReference>
<accession>A0ABX2IDJ4</accession>
<evidence type="ECO:0000313" key="1">
    <source>
        <dbReference type="EMBL" id="NSL54561.1"/>
    </source>
</evidence>
<organism evidence="1 2">
    <name type="scientific">Uliginosibacterium aquaticum</name>
    <dbReference type="NCBI Taxonomy" id="2731212"/>
    <lineage>
        <taxon>Bacteria</taxon>
        <taxon>Pseudomonadati</taxon>
        <taxon>Pseudomonadota</taxon>
        <taxon>Betaproteobacteria</taxon>
        <taxon>Rhodocyclales</taxon>
        <taxon>Zoogloeaceae</taxon>
        <taxon>Uliginosibacterium</taxon>
    </lineage>
</organism>
<name>A0ABX2IDJ4_9RHOO</name>
<dbReference type="RefSeq" id="WP_170021043.1">
    <property type="nucleotide sequence ID" value="NZ_JABCSC020000001.1"/>
</dbReference>
<comment type="caution">
    <text evidence="1">The sequence shown here is derived from an EMBL/GenBank/DDBJ whole genome shotgun (WGS) entry which is preliminary data.</text>
</comment>
<protein>
    <submittedName>
        <fullName evidence="1">Uncharacterized protein</fullName>
    </submittedName>
</protein>
<reference evidence="1 2" key="1">
    <citation type="submission" date="2020-06" db="EMBL/GenBank/DDBJ databases">
        <title>Draft genome of Uliginosibacterium sp. IMCC34675.</title>
        <authorList>
            <person name="Song J."/>
        </authorList>
    </citation>
    <scope>NUCLEOTIDE SEQUENCE [LARGE SCALE GENOMIC DNA]</scope>
    <source>
        <strain evidence="1 2">IMCC34675</strain>
    </source>
</reference>